<feature type="compositionally biased region" description="Polar residues" evidence="9">
    <location>
        <begin position="320"/>
        <end position="339"/>
    </location>
</feature>
<dbReference type="GO" id="GO:0009431">
    <property type="term" value="C:bacterial-type flagellum basal body, MS ring"/>
    <property type="evidence" value="ECO:0007669"/>
    <property type="project" value="InterPro"/>
</dbReference>
<dbReference type="InterPro" id="IPR013556">
    <property type="entry name" value="Flag_M-ring_C"/>
</dbReference>
<dbReference type="InterPro" id="IPR043427">
    <property type="entry name" value="YscJ/FliF"/>
</dbReference>
<dbReference type="PANTHER" id="PTHR30046">
    <property type="entry name" value="FLAGELLAR M-RING PROTEIN"/>
    <property type="match status" value="1"/>
</dbReference>
<dbReference type="NCBIfam" id="TIGR00206">
    <property type="entry name" value="fliF"/>
    <property type="match status" value="1"/>
</dbReference>
<evidence type="ECO:0000256" key="8">
    <source>
        <dbReference type="ARBA" id="ARBA00023143"/>
    </source>
</evidence>
<evidence type="ECO:0000313" key="14">
    <source>
        <dbReference type="Proteomes" id="UP000242329"/>
    </source>
</evidence>
<organism evidence="13 14">
    <name type="scientific">Thermosyntropha lipolytica DSM 11003</name>
    <dbReference type="NCBI Taxonomy" id="1123382"/>
    <lineage>
        <taxon>Bacteria</taxon>
        <taxon>Bacillati</taxon>
        <taxon>Bacillota</taxon>
        <taxon>Clostridia</taxon>
        <taxon>Eubacteriales</taxon>
        <taxon>Syntrophomonadaceae</taxon>
        <taxon>Thermosyntropha</taxon>
    </lineage>
</organism>
<reference evidence="14" key="1">
    <citation type="submission" date="2016-11" db="EMBL/GenBank/DDBJ databases">
        <authorList>
            <person name="Varghese N."/>
            <person name="Submissions S."/>
        </authorList>
    </citation>
    <scope>NUCLEOTIDE SEQUENCE [LARGE SCALE GENOMIC DNA]</scope>
    <source>
        <strain evidence="14">DSM 11003</strain>
    </source>
</reference>
<proteinExistence type="inferred from homology"/>
<accession>A0A1M5L0M0</accession>
<dbReference type="PIRSF" id="PIRSF004862">
    <property type="entry name" value="FliF"/>
    <property type="match status" value="1"/>
</dbReference>
<keyword evidence="13" id="KW-0969">Cilium</keyword>
<dbReference type="PANTHER" id="PTHR30046:SF0">
    <property type="entry name" value="FLAGELLAR M-RING PROTEIN"/>
    <property type="match status" value="1"/>
</dbReference>
<evidence type="ECO:0000256" key="7">
    <source>
        <dbReference type="ARBA" id="ARBA00023136"/>
    </source>
</evidence>
<feature type="region of interest" description="Disordered" evidence="9">
    <location>
        <begin position="302"/>
        <end position="344"/>
    </location>
</feature>
<dbReference type="Pfam" id="PF01514">
    <property type="entry name" value="YscJ_FliF"/>
    <property type="match status" value="1"/>
</dbReference>
<evidence type="ECO:0000256" key="10">
    <source>
        <dbReference type="SAM" id="Phobius"/>
    </source>
</evidence>
<keyword evidence="14" id="KW-1185">Reference proteome</keyword>
<name>A0A1M5L0M0_9FIRM</name>
<dbReference type="InterPro" id="IPR006182">
    <property type="entry name" value="FliF_N_dom"/>
</dbReference>
<dbReference type="RefSeq" id="WP_073089640.1">
    <property type="nucleotide sequence ID" value="NZ_FQWY01000006.1"/>
</dbReference>
<keyword evidence="13" id="KW-0966">Cell projection</keyword>
<dbReference type="GO" id="GO:0003774">
    <property type="term" value="F:cytoskeletal motor activity"/>
    <property type="evidence" value="ECO:0007669"/>
    <property type="project" value="InterPro"/>
</dbReference>
<dbReference type="PRINTS" id="PR01009">
    <property type="entry name" value="FLGMRINGFLIF"/>
</dbReference>
<evidence type="ECO:0000259" key="11">
    <source>
        <dbReference type="Pfam" id="PF01514"/>
    </source>
</evidence>
<dbReference type="AlphaFoldDB" id="A0A1M5L0M0"/>
<protein>
    <submittedName>
        <fullName evidence="13">Flagellar M-ring protein FliF</fullName>
    </submittedName>
</protein>
<keyword evidence="4" id="KW-1003">Cell membrane</keyword>
<dbReference type="InterPro" id="IPR000067">
    <property type="entry name" value="FlgMring_FliF"/>
</dbReference>
<dbReference type="Gene3D" id="3.30.300.30">
    <property type="match status" value="1"/>
</dbReference>
<evidence type="ECO:0000256" key="5">
    <source>
        <dbReference type="ARBA" id="ARBA00022692"/>
    </source>
</evidence>
<keyword evidence="5 10" id="KW-0812">Transmembrane</keyword>
<sequence length="479" mass="53143">MQNIWDVIKNFLAGSREFWSKLNLNQKVLMGGAALLVLISLLALIAGAGNREKFDVLYTGLGEKDAAAIVAKLEEYKIPYKLQNQGSTILVPAEKKYELRLKLAGENLPRGEAGFELFEESSFGETQTDKKVKYQRALQGELARTIQSLDKIKAAKVNLALPEPSLFSEGEELPKASVVIRTEDDNPLTPREVRSIVNLVANSVERLSPENVVIVDQNGNLVSDSINMDYDVTTDIVKMQLAMKRQYEKEKENAIQTMLNKTLGKDNVVVRVNAELNFDEKQQVDEKYSHDPAGPFVRSEKIVQKSGTGSQTAVAGEPGTDTNIPQYAQTDTGTGATSYDESEKTRNYEINKTETVTRFSKGDVKYENLTVSVLVNNAIVDKVNLGETEEERIEKIRNIVATACGLKEDPENNNINLERSISVAFIDFYTEPEPEPAEASLMESLLKGPYLPLVMGISGLLIVILAWLLVAGVKRKQPW</sequence>
<feature type="domain" description="Flagellar M-ring N-terminal" evidence="11">
    <location>
        <begin position="50"/>
        <end position="223"/>
    </location>
</feature>
<dbReference type="OrthoDB" id="9807026at2"/>
<evidence type="ECO:0000256" key="2">
    <source>
        <dbReference type="ARBA" id="ARBA00004651"/>
    </source>
</evidence>
<gene>
    <name evidence="13" type="ORF">SAMN02745221_00541</name>
</gene>
<keyword evidence="8" id="KW-0975">Bacterial flagellum</keyword>
<dbReference type="InterPro" id="IPR045851">
    <property type="entry name" value="AMP-bd_C_sf"/>
</dbReference>
<evidence type="ECO:0000256" key="3">
    <source>
        <dbReference type="ARBA" id="ARBA00007971"/>
    </source>
</evidence>
<comment type="subcellular location">
    <subcellularLocation>
        <location evidence="1">Bacterial flagellum basal body</location>
    </subcellularLocation>
    <subcellularLocation>
        <location evidence="2">Cell membrane</location>
        <topology evidence="2">Multi-pass membrane protein</topology>
    </subcellularLocation>
</comment>
<evidence type="ECO:0000256" key="4">
    <source>
        <dbReference type="ARBA" id="ARBA00022475"/>
    </source>
</evidence>
<feature type="domain" description="Flagellar M-ring C-terminal" evidence="12">
    <location>
        <begin position="259"/>
        <end position="409"/>
    </location>
</feature>
<comment type="similarity">
    <text evidence="3">Belongs to the FliF family.</text>
</comment>
<evidence type="ECO:0000256" key="1">
    <source>
        <dbReference type="ARBA" id="ARBA00004117"/>
    </source>
</evidence>
<evidence type="ECO:0000256" key="9">
    <source>
        <dbReference type="SAM" id="MobiDB-lite"/>
    </source>
</evidence>
<dbReference type="GO" id="GO:0005886">
    <property type="term" value="C:plasma membrane"/>
    <property type="evidence" value="ECO:0007669"/>
    <property type="project" value="UniProtKB-SubCell"/>
</dbReference>
<evidence type="ECO:0000259" key="12">
    <source>
        <dbReference type="Pfam" id="PF08345"/>
    </source>
</evidence>
<dbReference type="Proteomes" id="UP000242329">
    <property type="component" value="Unassembled WGS sequence"/>
</dbReference>
<keyword evidence="6 10" id="KW-1133">Transmembrane helix</keyword>
<dbReference type="GO" id="GO:0071973">
    <property type="term" value="P:bacterial-type flagellum-dependent cell motility"/>
    <property type="evidence" value="ECO:0007669"/>
    <property type="project" value="InterPro"/>
</dbReference>
<evidence type="ECO:0000313" key="13">
    <source>
        <dbReference type="EMBL" id="SHG58470.1"/>
    </source>
</evidence>
<feature type="transmembrane region" description="Helical" evidence="10">
    <location>
        <begin position="450"/>
        <end position="473"/>
    </location>
</feature>
<dbReference type="Pfam" id="PF08345">
    <property type="entry name" value="YscJ_FliF_C"/>
    <property type="match status" value="1"/>
</dbReference>
<dbReference type="STRING" id="1123382.SAMN02745221_00541"/>
<keyword evidence="13" id="KW-0282">Flagellum</keyword>
<feature type="transmembrane region" description="Helical" evidence="10">
    <location>
        <begin position="28"/>
        <end position="49"/>
    </location>
</feature>
<keyword evidence="7 10" id="KW-0472">Membrane</keyword>
<dbReference type="EMBL" id="FQWY01000006">
    <property type="protein sequence ID" value="SHG58470.1"/>
    <property type="molecule type" value="Genomic_DNA"/>
</dbReference>
<evidence type="ECO:0000256" key="6">
    <source>
        <dbReference type="ARBA" id="ARBA00022989"/>
    </source>
</evidence>